<evidence type="ECO:0000256" key="4">
    <source>
        <dbReference type="ARBA" id="ARBA00022806"/>
    </source>
</evidence>
<feature type="domain" description="DNA2/NAM7 helicase-like C-terminal" evidence="7">
    <location>
        <begin position="910"/>
        <end position="1035"/>
    </location>
</feature>
<dbReference type="GO" id="GO:0043139">
    <property type="term" value="F:5'-3' DNA helicase activity"/>
    <property type="evidence" value="ECO:0007669"/>
    <property type="project" value="TreeGrafter"/>
</dbReference>
<dbReference type="AlphaFoldDB" id="A0A6S7AM78"/>
<organism evidence="8 9">
    <name type="scientific">Achromobacter deleyi</name>
    <dbReference type="NCBI Taxonomy" id="1353891"/>
    <lineage>
        <taxon>Bacteria</taxon>
        <taxon>Pseudomonadati</taxon>
        <taxon>Pseudomonadota</taxon>
        <taxon>Betaproteobacteria</taxon>
        <taxon>Burkholderiales</taxon>
        <taxon>Alcaligenaceae</taxon>
        <taxon>Achromobacter</taxon>
    </lineage>
</organism>
<keyword evidence="4" id="KW-0347">Helicase</keyword>
<evidence type="ECO:0000256" key="3">
    <source>
        <dbReference type="ARBA" id="ARBA00022801"/>
    </source>
</evidence>
<dbReference type="PANTHER" id="PTHR43788:SF8">
    <property type="entry name" value="DNA-BINDING PROTEIN SMUBP-2"/>
    <property type="match status" value="1"/>
</dbReference>
<evidence type="ECO:0000256" key="5">
    <source>
        <dbReference type="ARBA" id="ARBA00022840"/>
    </source>
</evidence>
<dbReference type="Pfam" id="PF13086">
    <property type="entry name" value="AAA_11"/>
    <property type="match status" value="1"/>
</dbReference>
<dbReference type="InterPro" id="IPR050534">
    <property type="entry name" value="Coronavir_polyprotein_1ab"/>
</dbReference>
<dbReference type="Pfam" id="PF13087">
    <property type="entry name" value="AAA_12"/>
    <property type="match status" value="1"/>
</dbReference>
<reference evidence="8 9" key="1">
    <citation type="submission" date="2020-04" db="EMBL/GenBank/DDBJ databases">
        <authorList>
            <person name="De Canck E."/>
        </authorList>
    </citation>
    <scope>NUCLEOTIDE SEQUENCE [LARGE SCALE GENOMIC DNA]</scope>
    <source>
        <strain evidence="8 9">LMG 3458</strain>
    </source>
</reference>
<dbReference type="InterPro" id="IPR047187">
    <property type="entry name" value="SF1_C_Upf1"/>
</dbReference>
<evidence type="ECO:0000256" key="2">
    <source>
        <dbReference type="ARBA" id="ARBA00022741"/>
    </source>
</evidence>
<proteinExistence type="inferred from homology"/>
<accession>A0A6S7AM78</accession>
<sequence length="1056" mass="117801">MEALSPQTYRQPADLANGDARCIAQLDQDLLPWQRDEKSRPNYQLFYQVVFGAIDMEVATEALTQTYGAEEERSARTREKSAIAAVLVDRIGNLVQEKGVAISSFAWALPVALEGDITRLGEWADLEERLVKDFTEHLVEHDKHGEPLPMSRKLIDDAFKWLVERLQIPADFYQAPKFSFRVYHYYKAKNPPEVSLLNSFYLNDLARIRKLVAANEVTPALARYIGLQSVGHSSDLLSNRDLIEELIAPKSFPQARWPAPGGHSLVTLQQAAVNATRSSIAQTPGIAAVNGPPGTGKTTLLRDIVAACVMDRATAMARFDDPTLAFETTGIKIPAGDRAFFHLYRIDSSLRGHEIIVASSNNKAVENVSRELPSSKAIGRDFQYFKTISDRLNTTRAEQGTKPPEETTWGLIAAVLGNAENRSAFQQTIWFDPDYSLRIYLKAAKGDSVIREVRDSTGKLIRREIPIIVTKEAPPSPEQARTEWAKTRRHFQTLKNELDRELSHLEAIRQECLKLPNARHAVTVAQQAHQRDQAAYERLSALTQEIKSQLTRAEHALRNAEASEQTARSSKPWWLHRIFNTCRYRDWEVQYAPLVEKARDLRNAVAQSRRDYLAAQSASDEAELKHALSHQALETRLHELERLQLAIADHKENIGKHLVGDDFFSQGHEAWNLATPWIPPAIQGKREELFEASMALHRAFINVNAQRVSHNFGALMGAMQAGAFQDPAKLALLGDLWTTLFLICPVVSTTFASVDRMLGDLPPASFGWLLLDEAGQATPQAAAGAMMRAQRAVVVGDPLQIPPVVSLPTMLTEQIAKHFNINNVRWLAPDASAQTLADEASYHRAEFQASAGTREVGLPLLVHRRCQDPMFRIANDIAYDGQMVHAAGRPSISKIVDILGEARWFDVDGTGDSKWCPAEGKLVLDLLHRLSEGGVTAPDIYIITPFRIVANELRQLLRQEEALFKTFNVDMNAWLKERVGTIHTFQGKEAEAVIAVLGAPMKAQQGARSWATSTPNILNVMVSRAKRTMYVVGSRTSWSTSGHGRTMAKFLDSHIN</sequence>
<dbReference type="InterPro" id="IPR041679">
    <property type="entry name" value="DNA2/NAM7-like_C"/>
</dbReference>
<dbReference type="GO" id="GO:0005524">
    <property type="term" value="F:ATP binding"/>
    <property type="evidence" value="ECO:0007669"/>
    <property type="project" value="UniProtKB-KW"/>
</dbReference>
<gene>
    <name evidence="8" type="ORF">LMG3458_04409</name>
</gene>
<dbReference type="SUPFAM" id="SSF52540">
    <property type="entry name" value="P-loop containing nucleoside triphosphate hydrolases"/>
    <property type="match status" value="1"/>
</dbReference>
<comment type="similarity">
    <text evidence="1">Belongs to the DNA2/NAM7 helicase family.</text>
</comment>
<evidence type="ECO:0000313" key="9">
    <source>
        <dbReference type="Proteomes" id="UP000494111"/>
    </source>
</evidence>
<dbReference type="GO" id="GO:0016787">
    <property type="term" value="F:hydrolase activity"/>
    <property type="evidence" value="ECO:0007669"/>
    <property type="project" value="UniProtKB-KW"/>
</dbReference>
<dbReference type="InterPro" id="IPR027417">
    <property type="entry name" value="P-loop_NTPase"/>
</dbReference>
<evidence type="ECO:0000256" key="1">
    <source>
        <dbReference type="ARBA" id="ARBA00007913"/>
    </source>
</evidence>
<evidence type="ECO:0000259" key="7">
    <source>
        <dbReference type="Pfam" id="PF13087"/>
    </source>
</evidence>
<evidence type="ECO:0008006" key="10">
    <source>
        <dbReference type="Google" id="ProtNLM"/>
    </source>
</evidence>
<keyword evidence="3" id="KW-0378">Hydrolase</keyword>
<dbReference type="Gene3D" id="3.40.50.300">
    <property type="entry name" value="P-loop containing nucleotide triphosphate hydrolases"/>
    <property type="match status" value="2"/>
</dbReference>
<dbReference type="EMBL" id="CADIJO010000017">
    <property type="protein sequence ID" value="CAB3726074.1"/>
    <property type="molecule type" value="Genomic_DNA"/>
</dbReference>
<dbReference type="Proteomes" id="UP000494111">
    <property type="component" value="Unassembled WGS sequence"/>
</dbReference>
<name>A0A6S7AM78_9BURK</name>
<keyword evidence="5" id="KW-0067">ATP-binding</keyword>
<dbReference type="PANTHER" id="PTHR43788">
    <property type="entry name" value="DNA2/NAM7 HELICASE FAMILY MEMBER"/>
    <property type="match status" value="1"/>
</dbReference>
<evidence type="ECO:0000259" key="6">
    <source>
        <dbReference type="Pfam" id="PF13086"/>
    </source>
</evidence>
<dbReference type="InterPro" id="IPR041677">
    <property type="entry name" value="DNA2/NAM7_AAA_11"/>
</dbReference>
<dbReference type="CDD" id="cd18808">
    <property type="entry name" value="SF1_C_Upf1"/>
    <property type="match status" value="1"/>
</dbReference>
<evidence type="ECO:0000313" key="8">
    <source>
        <dbReference type="EMBL" id="CAB3726074.1"/>
    </source>
</evidence>
<keyword evidence="2" id="KW-0547">Nucleotide-binding</keyword>
<protein>
    <recommendedName>
        <fullName evidence="10">ATP-dependent RecD-like DNA helicase</fullName>
    </recommendedName>
</protein>
<feature type="domain" description="DNA2/NAM7 helicase helicase" evidence="6">
    <location>
        <begin position="745"/>
        <end position="805"/>
    </location>
</feature>